<dbReference type="EMBL" id="QICS01000007">
    <property type="protein sequence ID" value="PXV89065.1"/>
    <property type="molecule type" value="Genomic_DNA"/>
</dbReference>
<evidence type="ECO:0000256" key="1">
    <source>
        <dbReference type="SAM" id="Phobius"/>
    </source>
</evidence>
<protein>
    <recommendedName>
        <fullName evidence="6">Calcium:proton exchanger</fullName>
    </recommendedName>
</protein>
<evidence type="ECO:0000313" key="4">
    <source>
        <dbReference type="Proteomes" id="UP000216411"/>
    </source>
</evidence>
<gene>
    <name evidence="2" type="ORF">C8E03_10741</name>
    <name evidence="3" type="ORF">CG710_009280</name>
</gene>
<proteinExistence type="predicted"/>
<dbReference type="Proteomes" id="UP000247523">
    <property type="component" value="Unassembled WGS sequence"/>
</dbReference>
<dbReference type="EMBL" id="NOKA02000014">
    <property type="protein sequence ID" value="RDY31534.1"/>
    <property type="molecule type" value="Genomic_DNA"/>
</dbReference>
<feature type="transmembrane region" description="Helical" evidence="1">
    <location>
        <begin position="88"/>
        <end position="107"/>
    </location>
</feature>
<keyword evidence="1" id="KW-1133">Transmembrane helix</keyword>
<feature type="transmembrane region" description="Helical" evidence="1">
    <location>
        <begin position="49"/>
        <end position="67"/>
    </location>
</feature>
<feature type="transmembrane region" description="Helical" evidence="1">
    <location>
        <begin position="20"/>
        <end position="43"/>
    </location>
</feature>
<accession>A0A255I4Y7</accession>
<evidence type="ECO:0000313" key="5">
    <source>
        <dbReference type="Proteomes" id="UP000247523"/>
    </source>
</evidence>
<dbReference type="RefSeq" id="WP_094379089.1">
    <property type="nucleotide sequence ID" value="NZ_NOKA02000014.1"/>
</dbReference>
<dbReference type="Proteomes" id="UP000216411">
    <property type="component" value="Unassembled WGS sequence"/>
</dbReference>
<keyword evidence="4" id="KW-1185">Reference proteome</keyword>
<keyword evidence="1" id="KW-0812">Transmembrane</keyword>
<comment type="caution">
    <text evidence="2">The sequence shown here is derived from an EMBL/GenBank/DDBJ whole genome shotgun (WGS) entry which is preliminary data.</text>
</comment>
<organism evidence="2 5">
    <name type="scientific">Lachnotalea glycerini</name>
    <dbReference type="NCBI Taxonomy" id="1763509"/>
    <lineage>
        <taxon>Bacteria</taxon>
        <taxon>Bacillati</taxon>
        <taxon>Bacillota</taxon>
        <taxon>Clostridia</taxon>
        <taxon>Lachnospirales</taxon>
        <taxon>Lachnospiraceae</taxon>
        <taxon>Lachnotalea</taxon>
    </lineage>
</organism>
<reference evidence="3" key="3">
    <citation type="submission" date="2018-07" db="EMBL/GenBank/DDBJ databases">
        <authorList>
            <person name="Quirk P.G."/>
            <person name="Krulwich T.A."/>
        </authorList>
    </citation>
    <scope>NUCLEOTIDE SEQUENCE</scope>
    <source>
        <strain evidence="3">CCRI-19302</strain>
    </source>
</reference>
<name>A0A255I4Y7_9FIRM</name>
<sequence>MNRGKRRIKFSNKSHAINGIISTILGAISFLLMIALVIVSYFFKGEAGVYIGSLGLTAFVIAVVGLAKGLTSFKERERYYLFSKIGSIFNAIMIALWAAIYLIGTWYL</sequence>
<reference evidence="3 4" key="1">
    <citation type="journal article" date="2017" name="Genome Announc.">
        <title>Draft Genome Sequence of a Sporulating and Motile Strain of Lachnotalea glycerini Isolated from Water in Quebec City, Canada.</title>
        <authorList>
            <person name="Maheux A.F."/>
            <person name="Boudreau D.K."/>
            <person name="Berube E."/>
            <person name="Boissinot M."/>
            <person name="Raymond F."/>
            <person name="Brodeur S."/>
            <person name="Corbeil J."/>
            <person name="Isabel S."/>
            <person name="Omar R.F."/>
            <person name="Bergeron M.G."/>
        </authorList>
    </citation>
    <scope>NUCLEOTIDE SEQUENCE [LARGE SCALE GENOMIC DNA]</scope>
    <source>
        <strain evidence="3 4">CCRI-19302</strain>
    </source>
</reference>
<evidence type="ECO:0008006" key="6">
    <source>
        <dbReference type="Google" id="ProtNLM"/>
    </source>
</evidence>
<keyword evidence="1" id="KW-0472">Membrane</keyword>
<dbReference type="InterPro" id="IPR046140">
    <property type="entry name" value="DUF6142"/>
</dbReference>
<dbReference type="OrthoDB" id="1957044at2"/>
<reference evidence="2 5" key="2">
    <citation type="submission" date="2018-05" db="EMBL/GenBank/DDBJ databases">
        <title>Genomic Encyclopedia of Type Strains, Phase IV (KMG-IV): sequencing the most valuable type-strain genomes for metagenomic binning, comparative biology and taxonomic classification.</title>
        <authorList>
            <person name="Goeker M."/>
        </authorList>
    </citation>
    <scope>NUCLEOTIDE SEQUENCE [LARGE SCALE GENOMIC DNA]</scope>
    <source>
        <strain evidence="2 5">DSM 28816</strain>
    </source>
</reference>
<evidence type="ECO:0000313" key="2">
    <source>
        <dbReference type="EMBL" id="PXV89065.1"/>
    </source>
</evidence>
<evidence type="ECO:0000313" key="3">
    <source>
        <dbReference type="EMBL" id="RDY31534.1"/>
    </source>
</evidence>
<dbReference type="Pfam" id="PF19639">
    <property type="entry name" value="DUF6142"/>
    <property type="match status" value="1"/>
</dbReference>
<dbReference type="AlphaFoldDB" id="A0A255I4Y7"/>